<evidence type="ECO:0000313" key="7">
    <source>
        <dbReference type="WBParaSite" id="PSAMB.scaffold52size92702.g1136.t1"/>
    </source>
</evidence>
<dbReference type="InterPro" id="IPR051737">
    <property type="entry name" value="L-xylulose/Carbonyl_redctase"/>
</dbReference>
<dbReference type="GO" id="GO:0006629">
    <property type="term" value="P:lipid metabolic process"/>
    <property type="evidence" value="ECO:0007669"/>
    <property type="project" value="UniProtKB-ARBA"/>
</dbReference>
<dbReference type="PRINTS" id="PR00080">
    <property type="entry name" value="SDRFAMILY"/>
</dbReference>
<dbReference type="SUPFAM" id="SSF51735">
    <property type="entry name" value="NAD(P)-binding Rossmann-fold domains"/>
    <property type="match status" value="1"/>
</dbReference>
<keyword evidence="3" id="KW-0521">NADP</keyword>
<keyword evidence="4" id="KW-0560">Oxidoreductase</keyword>
<evidence type="ECO:0000259" key="5">
    <source>
        <dbReference type="SMART" id="SM00822"/>
    </source>
</evidence>
<reference evidence="7" key="1">
    <citation type="submission" date="2022-11" db="UniProtKB">
        <authorList>
            <consortium name="WormBaseParasite"/>
        </authorList>
    </citation>
    <scope>IDENTIFICATION</scope>
</reference>
<sequence length="245" mass="25945">MKITFDGKKALVTGATQGIGRGIALALAENGAKVVALGRNEDLLRSLKAENSSIEVVKCDVTADEKTIRDALAPFQPFDMLVNNAGIAVVKSFLDLSLDDIDAMLSVNVKGAMVVAQIVAKEMVAHQIKGSIVHLSSQASAKPLLGHAVYCASKAALDMLGRVMALELGQYGIRINCVNPTVVLTEMGKQVWSDPAKAQPLLDKMPIKRFAEVDDVVKAVMFLLSDCAAMTTGAVFPVDGGYMAV</sequence>
<dbReference type="PANTHER" id="PTHR44252">
    <property type="entry name" value="D-ERYTHRULOSE REDUCTASE"/>
    <property type="match status" value="1"/>
</dbReference>
<dbReference type="Pfam" id="PF13561">
    <property type="entry name" value="adh_short_C2"/>
    <property type="match status" value="1"/>
</dbReference>
<dbReference type="FunFam" id="3.40.50.720:FF:000214">
    <property type="entry name" value="L-xylulose reductase"/>
    <property type="match status" value="1"/>
</dbReference>
<dbReference type="AlphaFoldDB" id="A0A914WVQ0"/>
<dbReference type="GO" id="GO:0005997">
    <property type="term" value="P:xylulose metabolic process"/>
    <property type="evidence" value="ECO:0007669"/>
    <property type="project" value="TreeGrafter"/>
</dbReference>
<dbReference type="Proteomes" id="UP000887566">
    <property type="component" value="Unplaced"/>
</dbReference>
<dbReference type="GO" id="GO:0050038">
    <property type="term" value="F:L-xylulose reductase (NADPH) activity"/>
    <property type="evidence" value="ECO:0007669"/>
    <property type="project" value="TreeGrafter"/>
</dbReference>
<dbReference type="Gene3D" id="3.40.50.720">
    <property type="entry name" value="NAD(P)-binding Rossmann-like Domain"/>
    <property type="match status" value="1"/>
</dbReference>
<dbReference type="SMART" id="SM00822">
    <property type="entry name" value="PKS_KR"/>
    <property type="match status" value="1"/>
</dbReference>
<name>A0A914WVQ0_9BILA</name>
<protein>
    <submittedName>
        <fullName evidence="7">L-xylulose reductase</fullName>
    </submittedName>
</protein>
<dbReference type="InterPro" id="IPR036291">
    <property type="entry name" value="NAD(P)-bd_dom_sf"/>
</dbReference>
<evidence type="ECO:0000256" key="2">
    <source>
        <dbReference type="ARBA" id="ARBA00011881"/>
    </source>
</evidence>
<dbReference type="GO" id="GO:0006006">
    <property type="term" value="P:glucose metabolic process"/>
    <property type="evidence" value="ECO:0007669"/>
    <property type="project" value="TreeGrafter"/>
</dbReference>
<comment type="similarity">
    <text evidence="1">Belongs to the short-chain dehydrogenases/reductases (SDR) family.</text>
</comment>
<comment type="subunit">
    <text evidence="2">Homotetramer.</text>
</comment>
<dbReference type="PRINTS" id="PR00081">
    <property type="entry name" value="GDHRDH"/>
</dbReference>
<dbReference type="InterPro" id="IPR002347">
    <property type="entry name" value="SDR_fam"/>
</dbReference>
<proteinExistence type="inferred from homology"/>
<evidence type="ECO:0000256" key="1">
    <source>
        <dbReference type="ARBA" id="ARBA00006484"/>
    </source>
</evidence>
<dbReference type="PROSITE" id="PS00061">
    <property type="entry name" value="ADH_SHORT"/>
    <property type="match status" value="1"/>
</dbReference>
<dbReference type="GO" id="GO:0004090">
    <property type="term" value="F:carbonyl reductase (NADPH) activity"/>
    <property type="evidence" value="ECO:0007669"/>
    <property type="project" value="TreeGrafter"/>
</dbReference>
<organism evidence="6 7">
    <name type="scientific">Plectus sambesii</name>
    <dbReference type="NCBI Taxonomy" id="2011161"/>
    <lineage>
        <taxon>Eukaryota</taxon>
        <taxon>Metazoa</taxon>
        <taxon>Ecdysozoa</taxon>
        <taxon>Nematoda</taxon>
        <taxon>Chromadorea</taxon>
        <taxon>Plectida</taxon>
        <taxon>Plectina</taxon>
        <taxon>Plectoidea</taxon>
        <taxon>Plectidae</taxon>
        <taxon>Plectus</taxon>
    </lineage>
</organism>
<evidence type="ECO:0000256" key="3">
    <source>
        <dbReference type="ARBA" id="ARBA00022857"/>
    </source>
</evidence>
<dbReference type="PANTHER" id="PTHR44252:SF3">
    <property type="entry name" value="D-ERYTHRULOSE REDUCTASE-RELATED"/>
    <property type="match status" value="1"/>
</dbReference>
<dbReference type="InterPro" id="IPR020904">
    <property type="entry name" value="Sc_DH/Rdtase_CS"/>
</dbReference>
<evidence type="ECO:0000256" key="4">
    <source>
        <dbReference type="ARBA" id="ARBA00023002"/>
    </source>
</evidence>
<keyword evidence="6" id="KW-1185">Reference proteome</keyword>
<dbReference type="WBParaSite" id="PSAMB.scaffold52size92702.g1136.t1">
    <property type="protein sequence ID" value="PSAMB.scaffold52size92702.g1136.t1"/>
    <property type="gene ID" value="PSAMB.scaffold52size92702.g1136"/>
</dbReference>
<accession>A0A914WVQ0</accession>
<feature type="domain" description="Ketoreductase" evidence="5">
    <location>
        <begin position="8"/>
        <end position="174"/>
    </location>
</feature>
<dbReference type="InterPro" id="IPR057326">
    <property type="entry name" value="KR_dom"/>
</dbReference>
<evidence type="ECO:0000313" key="6">
    <source>
        <dbReference type="Proteomes" id="UP000887566"/>
    </source>
</evidence>